<dbReference type="InterPro" id="IPR013112">
    <property type="entry name" value="FAD-bd_8"/>
</dbReference>
<comment type="subcellular location">
    <subcellularLocation>
        <location evidence="1">Membrane</location>
        <topology evidence="1">Multi-pass membrane protein</topology>
    </subcellularLocation>
</comment>
<dbReference type="Pfam" id="PF03098">
    <property type="entry name" value="An_peroxidase"/>
    <property type="match status" value="1"/>
</dbReference>
<keyword evidence="6 20" id="KW-0812">Transmembrane</keyword>
<evidence type="ECO:0000256" key="4">
    <source>
        <dbReference type="ARBA" id="ARBA00022559"/>
    </source>
</evidence>
<keyword evidence="15" id="KW-0325">Glycoprotein</keyword>
<evidence type="ECO:0000256" key="6">
    <source>
        <dbReference type="ARBA" id="ARBA00022692"/>
    </source>
</evidence>
<comment type="catalytic activity">
    <reaction evidence="18">
        <text>NADPH + O2 + H(+) = H2O2 + NADP(+)</text>
        <dbReference type="Rhea" id="RHEA:11260"/>
        <dbReference type="ChEBI" id="CHEBI:15378"/>
        <dbReference type="ChEBI" id="CHEBI:15379"/>
        <dbReference type="ChEBI" id="CHEBI:16240"/>
        <dbReference type="ChEBI" id="CHEBI:57783"/>
        <dbReference type="ChEBI" id="CHEBI:58349"/>
        <dbReference type="EC" id="1.6.3.1"/>
    </reaction>
</comment>
<dbReference type="InterPro" id="IPR017938">
    <property type="entry name" value="Riboflavin_synthase-like_b-brl"/>
</dbReference>
<keyword evidence="8" id="KW-0677">Repeat</keyword>
<dbReference type="FunFam" id="3.40.50.80:FF:000020">
    <property type="entry name" value="Dual oxidase 1"/>
    <property type="match status" value="1"/>
</dbReference>
<evidence type="ECO:0000256" key="2">
    <source>
        <dbReference type="ARBA" id="ARBA00005644"/>
    </source>
</evidence>
<dbReference type="GO" id="GO:0016175">
    <property type="term" value="F:superoxide-generating NAD(P)H oxidase activity"/>
    <property type="evidence" value="ECO:0007669"/>
    <property type="project" value="UniProtKB-ARBA"/>
</dbReference>
<dbReference type="GO" id="GO:0042744">
    <property type="term" value="P:hydrogen peroxide catabolic process"/>
    <property type="evidence" value="ECO:0007669"/>
    <property type="project" value="UniProtKB-KW"/>
</dbReference>
<dbReference type="PROSITE" id="PS51384">
    <property type="entry name" value="FAD_FR"/>
    <property type="match status" value="1"/>
</dbReference>
<evidence type="ECO:0000256" key="3">
    <source>
        <dbReference type="ARBA" id="ARBA00012698"/>
    </source>
</evidence>
<evidence type="ECO:0000256" key="8">
    <source>
        <dbReference type="ARBA" id="ARBA00022737"/>
    </source>
</evidence>
<proteinExistence type="inferred from homology"/>
<name>A0AAV7HZ66_COTGL</name>
<dbReference type="SFLD" id="SFLDG01168">
    <property type="entry name" value="Ferric_reductase_subgroup_(FRE"/>
    <property type="match status" value="1"/>
</dbReference>
<dbReference type="InterPro" id="IPR034821">
    <property type="entry name" value="DUOX_peroxidase"/>
</dbReference>
<dbReference type="Gene3D" id="3.40.50.80">
    <property type="entry name" value="Nucleotide-binding domain of ferredoxin-NADP reductase (FNR) module"/>
    <property type="match status" value="1"/>
</dbReference>
<keyword evidence="9" id="KW-0274">FAD</keyword>
<dbReference type="InterPro" id="IPR019791">
    <property type="entry name" value="Haem_peroxidase_animal"/>
</dbReference>
<dbReference type="GO" id="GO:0004601">
    <property type="term" value="F:peroxidase activity"/>
    <property type="evidence" value="ECO:0007669"/>
    <property type="project" value="UniProtKB-KW"/>
</dbReference>
<dbReference type="CDD" id="cd00051">
    <property type="entry name" value="EFh"/>
    <property type="match status" value="1"/>
</dbReference>
<feature type="transmembrane region" description="Helical" evidence="20">
    <location>
        <begin position="1277"/>
        <end position="1294"/>
    </location>
</feature>
<evidence type="ECO:0000256" key="12">
    <source>
        <dbReference type="ARBA" id="ARBA00022989"/>
    </source>
</evidence>
<dbReference type="PROSITE" id="PS50222">
    <property type="entry name" value="EF_HAND_2"/>
    <property type="match status" value="2"/>
</dbReference>
<accession>A0AAV7HZ66</accession>
<keyword evidence="7 19" id="KW-0479">Metal-binding</keyword>
<keyword evidence="5" id="KW-0285">Flavoprotein</keyword>
<evidence type="ECO:0000256" key="17">
    <source>
        <dbReference type="ARBA" id="ARBA00047455"/>
    </source>
</evidence>
<feature type="binding site" description="axial binding residue" evidence="19">
    <location>
        <position position="380"/>
    </location>
    <ligand>
        <name>heme b</name>
        <dbReference type="ChEBI" id="CHEBI:60344"/>
    </ligand>
    <ligandPart>
        <name>Fe</name>
        <dbReference type="ChEBI" id="CHEBI:18248"/>
    </ligandPart>
</feature>
<dbReference type="GO" id="GO:0020037">
    <property type="term" value="F:heme binding"/>
    <property type="evidence" value="ECO:0007669"/>
    <property type="project" value="InterPro"/>
</dbReference>
<dbReference type="Proteomes" id="UP000826195">
    <property type="component" value="Unassembled WGS sequence"/>
</dbReference>
<dbReference type="InterPro" id="IPR013121">
    <property type="entry name" value="Fe_red_NAD-bd_6"/>
</dbReference>
<keyword evidence="21" id="KW-0732">Signal</keyword>
<dbReference type="InterPro" id="IPR018247">
    <property type="entry name" value="EF_Hand_1_Ca_BS"/>
</dbReference>
<feature type="domain" description="EF-hand" evidence="22">
    <location>
        <begin position="887"/>
        <end position="922"/>
    </location>
</feature>
<dbReference type="GO" id="GO:0042742">
    <property type="term" value="P:defense response to bacterium"/>
    <property type="evidence" value="ECO:0007669"/>
    <property type="project" value="UniProtKB-ARBA"/>
</dbReference>
<evidence type="ECO:0000256" key="19">
    <source>
        <dbReference type="PIRSR" id="PIRSR619791-2"/>
    </source>
</evidence>
<evidence type="ECO:0000256" key="13">
    <source>
        <dbReference type="ARBA" id="ARBA00023002"/>
    </source>
</evidence>
<evidence type="ECO:0000256" key="14">
    <source>
        <dbReference type="ARBA" id="ARBA00023136"/>
    </source>
</evidence>
<keyword evidence="16" id="KW-0376">Hydrogen peroxide</keyword>
<evidence type="ECO:0000256" key="18">
    <source>
        <dbReference type="ARBA" id="ARBA00048762"/>
    </source>
</evidence>
<feature type="transmembrane region" description="Helical" evidence="20">
    <location>
        <begin position="1241"/>
        <end position="1265"/>
    </location>
</feature>
<dbReference type="CDD" id="cd09820">
    <property type="entry name" value="dual_peroxidase_like"/>
    <property type="match status" value="1"/>
</dbReference>
<dbReference type="SMART" id="SM00054">
    <property type="entry name" value="EFh"/>
    <property type="match status" value="3"/>
</dbReference>
<dbReference type="SUPFAM" id="SSF48113">
    <property type="entry name" value="Heme-dependent peroxidases"/>
    <property type="match status" value="1"/>
</dbReference>
<dbReference type="Pfam" id="PF08022">
    <property type="entry name" value="FAD_binding_8"/>
    <property type="match status" value="1"/>
</dbReference>
<dbReference type="GO" id="GO:0042303">
    <property type="term" value="P:molting cycle"/>
    <property type="evidence" value="ECO:0007669"/>
    <property type="project" value="UniProtKB-ARBA"/>
</dbReference>
<dbReference type="SFLD" id="SFLDS00052">
    <property type="entry name" value="Ferric_Reductase_Domain"/>
    <property type="match status" value="1"/>
</dbReference>
<evidence type="ECO:0000256" key="7">
    <source>
        <dbReference type="ARBA" id="ARBA00022723"/>
    </source>
</evidence>
<keyword evidence="25" id="KW-1185">Reference proteome</keyword>
<keyword evidence="11" id="KW-0521">NADP</keyword>
<evidence type="ECO:0000256" key="5">
    <source>
        <dbReference type="ARBA" id="ARBA00022630"/>
    </source>
</evidence>
<dbReference type="Pfam" id="PF08030">
    <property type="entry name" value="NAD_binding_6"/>
    <property type="match status" value="1"/>
</dbReference>
<dbReference type="EMBL" id="JAHXZJ010002609">
    <property type="protein sequence ID" value="KAH0539872.1"/>
    <property type="molecule type" value="Genomic_DNA"/>
</dbReference>
<evidence type="ECO:0000313" key="25">
    <source>
        <dbReference type="Proteomes" id="UP000826195"/>
    </source>
</evidence>
<comment type="caution">
    <text evidence="24">The sequence shown here is derived from an EMBL/GenBank/DDBJ whole genome shotgun (WGS) entry which is preliminary data.</text>
</comment>
<dbReference type="PANTHER" id="PTHR11475">
    <property type="entry name" value="OXIDASE/PEROXIDASE"/>
    <property type="match status" value="1"/>
</dbReference>
<dbReference type="GO" id="GO:0006979">
    <property type="term" value="P:response to oxidative stress"/>
    <property type="evidence" value="ECO:0007669"/>
    <property type="project" value="InterPro"/>
</dbReference>
<dbReference type="FunFam" id="2.40.30.10:FF:000059">
    <property type="entry name" value="dual oxidase isoform X1"/>
    <property type="match status" value="1"/>
</dbReference>
<keyword evidence="19" id="KW-0408">Iron</keyword>
<evidence type="ECO:0000259" key="22">
    <source>
        <dbReference type="PROSITE" id="PS50222"/>
    </source>
</evidence>
<dbReference type="Gene3D" id="1.10.238.10">
    <property type="entry name" value="EF-hand"/>
    <property type="match status" value="1"/>
</dbReference>
<dbReference type="EC" id="1.6.3.1" evidence="3"/>
<evidence type="ECO:0000259" key="23">
    <source>
        <dbReference type="PROSITE" id="PS51384"/>
    </source>
</evidence>
<keyword evidence="4" id="KW-0575">Peroxidase</keyword>
<evidence type="ECO:0000256" key="15">
    <source>
        <dbReference type="ARBA" id="ARBA00023180"/>
    </source>
</evidence>
<evidence type="ECO:0000256" key="16">
    <source>
        <dbReference type="ARBA" id="ARBA00023324"/>
    </source>
</evidence>
<dbReference type="PANTHER" id="PTHR11475:SF144">
    <property type="entry name" value="NAD(P)H OXIDASE (H2O2-FORMING)"/>
    <property type="match status" value="1"/>
</dbReference>
<keyword evidence="13" id="KW-0560">Oxidoreductase</keyword>
<comment type="catalytic activity">
    <reaction evidence="17">
        <text>NADH + O2 + H(+) = H2O2 + NAD(+)</text>
        <dbReference type="Rhea" id="RHEA:11264"/>
        <dbReference type="ChEBI" id="CHEBI:15378"/>
        <dbReference type="ChEBI" id="CHEBI:15379"/>
        <dbReference type="ChEBI" id="CHEBI:16240"/>
        <dbReference type="ChEBI" id="CHEBI:57540"/>
        <dbReference type="ChEBI" id="CHEBI:57945"/>
        <dbReference type="EC" id="1.6.3.1"/>
    </reaction>
</comment>
<dbReference type="SFLD" id="SFLDG01169">
    <property type="entry name" value="NADPH_oxidase_subgroup_(NOX)"/>
    <property type="match status" value="1"/>
</dbReference>
<keyword evidence="19" id="KW-0349">Heme</keyword>
<dbReference type="Gene3D" id="1.10.640.10">
    <property type="entry name" value="Haem peroxidase domain superfamily, animal type"/>
    <property type="match status" value="1"/>
</dbReference>
<sequence length="1609" mass="186215">MLLLILLFITSNFVNAQFTTGNIVPKLTTESPIPKITYRKDIDRRKYIRQLLGTENSNKFQNKSVEYPGYDGWYNNIGKPELGAIDTPLLRRWPAAYDDGVYKLSGSKRPQPLVLSESLLKGDIGTKSRTGKNALMVFFGQHVVEEILDAQRPACPPEYINIQIPEGHRYRKKTGHTQMPVLRTRYDERTGHSPNNPRQQLNEITPFLDGGLIYGTTKAWSNYLRMYSNGKVDQNGLLAFSHGGKFPEYNTIRLPMANPPPPARHSLYTNRHYTEEVERFFKLGNPRGNENPFLLTFGIVWFRWHNVVAKELKKQNPSWSGEKIYNEARKWVIASQQQIVFYEWLPQWLGMELPKYKNYDPTVDPQIDQFFQSAAFRFGHTLVPAGVYLRNYGELGCQLKLGGRAIRTCNNFWMSENGLFDKFTRLEGTIDVERLLMGMAVQLAEEEDHKIVEDLRGNVFGPLEFSRRDLMALNIQRARDHGLPDYNTARKAYNLQKVTSVDHFKKVSLEIKNKFLELYESFDDVDIWVGGILETEDGPGELFRTIIADQFERIRNGDRFWFENENNGLFTTEDIIRIKNLNFYQILLSVSDVGEKDLPANVFKVPVSENDINTNCTREKIVKKGECSDFSGNSIPCFHADPVTSSKVDDCSDPGTYDYFSNSEISFVLTFGVIISIFGCFWGFLYWKLHETQRKFLNKHVDLTKSCSDIGVAGNMYTASEWIGPSVQCRPVIITLHKSTRQIQVKNQLGHMSRVVDLHVKKIMMFVGHHSQYVLIRVDHNYDLVLKFDSIFLRSFFVKSLDNFLMELNIEREIVSRITAKAVLKQAITKSGRQKKVEQFFRVVFSQAFNIAHSEDELLQIDSKVAKEVIYTELTIIEFAEALNMQPDSEFVKKIFNLVDMDKNGFISFREFIDMLVLFLKGTAEEKLKLMFDMYDINRTGQLKREDFANMLRSFMETVNADISDDELESIVHSMMDRAQIANKETIDLEDFKNILGEFNDKFSYAELEFNVNSNGTSKKLHAGKSTIRSTFIGEVKQTMESLYADPNDLKSRVEGKTYCSLNNDAANNIDNNEKIIQPKVVYTEWDQYWNPITKFVANKQLQIFWVFLYTMILLGIFSERVYYYSTLREHRGLRRITGHGVSITRGAASAMMFTYSSMLLTMCQNTITILRDTALQFYIPFDFAFEMHKYIACWALFFTAIHIVGHGFNFYHIATQTSDDLTCLFRNNFHATHEIPKFHYWVWSTMTGVTSIVLTIITGIIFLCSNPMIRQKLYKYFALGHTLYPLFYILMFLHGSGRLIQEPFFHYFFLCPVFIFTIDKIFSATRKTVEIPLLKVTLLPSNVTCLIFQKPQHFQYKSGQWVRISCPALSANEYHPFTLSSAPHESTLSVHIRSVGPWTHNIRNKLDPNNKEFKTLPKIHVDGPYGESHQNWDKYDISIMVAGGIGVTPFASILKDIVFKSNQKLNLGCKKVYFIWVTRSQKQFEWMIDILRDVEKDDVNNFISAHLFVTQFYQKFDLRTILLYICERHFQKVSNKSLFTGLTAVTHFGRPNFVQFFLAIQKIHKDVNKIGVFSCGTPTLTRAVDSSCQNLNNREDTYTIFQHYYKSY</sequence>
<feature type="transmembrane region" description="Helical" evidence="20">
    <location>
        <begin position="1144"/>
        <end position="1171"/>
    </location>
</feature>
<feature type="domain" description="EF-hand" evidence="22">
    <location>
        <begin position="923"/>
        <end position="958"/>
    </location>
</feature>
<feature type="signal peptide" evidence="21">
    <location>
        <begin position="1"/>
        <end position="16"/>
    </location>
</feature>
<evidence type="ECO:0000256" key="11">
    <source>
        <dbReference type="ARBA" id="ARBA00022857"/>
    </source>
</evidence>
<dbReference type="SUPFAM" id="SSF47473">
    <property type="entry name" value="EF-hand"/>
    <property type="match status" value="1"/>
</dbReference>
<evidence type="ECO:0000256" key="10">
    <source>
        <dbReference type="ARBA" id="ARBA00022837"/>
    </source>
</evidence>
<evidence type="ECO:0000256" key="1">
    <source>
        <dbReference type="ARBA" id="ARBA00004141"/>
    </source>
</evidence>
<dbReference type="GO" id="GO:0016174">
    <property type="term" value="F:NAD(P)H oxidase H2O2-forming activity"/>
    <property type="evidence" value="ECO:0007669"/>
    <property type="project" value="UniProtKB-EC"/>
</dbReference>
<dbReference type="GO" id="GO:0042335">
    <property type="term" value="P:cuticle development"/>
    <property type="evidence" value="ECO:0007669"/>
    <property type="project" value="UniProtKB-ARBA"/>
</dbReference>
<dbReference type="PROSITE" id="PS00018">
    <property type="entry name" value="EF_HAND_1"/>
    <property type="match status" value="1"/>
</dbReference>
<keyword evidence="10" id="KW-0106">Calcium</keyword>
<dbReference type="InterPro" id="IPR010255">
    <property type="entry name" value="Haem_peroxidase_sf"/>
</dbReference>
<evidence type="ECO:0000313" key="24">
    <source>
        <dbReference type="EMBL" id="KAH0539872.1"/>
    </source>
</evidence>
<dbReference type="SUPFAM" id="SSF63380">
    <property type="entry name" value="Riboflavin synthase domain-like"/>
    <property type="match status" value="1"/>
</dbReference>
<dbReference type="GO" id="GO:0009886">
    <property type="term" value="P:post-embryonic animal morphogenesis"/>
    <property type="evidence" value="ECO:0007669"/>
    <property type="project" value="UniProtKB-ARBA"/>
</dbReference>
<feature type="chain" id="PRO_5043339086" description="NAD(P)H oxidase (H2O2-forming)" evidence="21">
    <location>
        <begin position="17"/>
        <end position="1609"/>
    </location>
</feature>
<dbReference type="Gene3D" id="2.40.30.10">
    <property type="entry name" value="Translation factors"/>
    <property type="match status" value="1"/>
</dbReference>
<gene>
    <name evidence="24" type="ORF">KQX54_009294</name>
</gene>
<dbReference type="CDD" id="cd06186">
    <property type="entry name" value="NOX_Duox_like_FAD_NADP"/>
    <property type="match status" value="1"/>
</dbReference>
<feature type="domain" description="FAD-binding FR-type" evidence="23">
    <location>
        <begin position="1327"/>
        <end position="1432"/>
    </location>
</feature>
<reference evidence="24 25" key="1">
    <citation type="journal article" date="2021" name="J. Hered.">
        <title>A chromosome-level genome assembly of the parasitoid wasp, Cotesia glomerata (Hymenoptera: Braconidae).</title>
        <authorList>
            <person name="Pinto B.J."/>
            <person name="Weis J.J."/>
            <person name="Gamble T."/>
            <person name="Ode P.J."/>
            <person name="Paul R."/>
            <person name="Zaspel J.M."/>
        </authorList>
    </citation>
    <scope>NUCLEOTIDE SEQUENCE [LARGE SCALE GENOMIC DNA]</scope>
    <source>
        <strain evidence="24">CgM1</strain>
    </source>
</reference>
<organism evidence="24 25">
    <name type="scientific">Cotesia glomerata</name>
    <name type="common">Lepidopteran parasitic wasp</name>
    <name type="synonym">Apanteles glomeratus</name>
    <dbReference type="NCBI Taxonomy" id="32391"/>
    <lineage>
        <taxon>Eukaryota</taxon>
        <taxon>Metazoa</taxon>
        <taxon>Ecdysozoa</taxon>
        <taxon>Arthropoda</taxon>
        <taxon>Hexapoda</taxon>
        <taxon>Insecta</taxon>
        <taxon>Pterygota</taxon>
        <taxon>Neoptera</taxon>
        <taxon>Endopterygota</taxon>
        <taxon>Hymenoptera</taxon>
        <taxon>Apocrita</taxon>
        <taxon>Ichneumonoidea</taxon>
        <taxon>Braconidae</taxon>
        <taxon>Microgastrinae</taxon>
        <taxon>Cotesia</taxon>
    </lineage>
</organism>
<feature type="transmembrane region" description="Helical" evidence="20">
    <location>
        <begin position="1104"/>
        <end position="1124"/>
    </location>
</feature>
<feature type="transmembrane region" description="Helical" evidence="20">
    <location>
        <begin position="665"/>
        <end position="687"/>
    </location>
</feature>
<dbReference type="PROSITE" id="PS50292">
    <property type="entry name" value="PEROXIDASE_3"/>
    <property type="match status" value="1"/>
</dbReference>
<feature type="transmembrane region" description="Helical" evidence="20">
    <location>
        <begin position="1192"/>
        <end position="1212"/>
    </location>
</feature>
<evidence type="ECO:0000256" key="20">
    <source>
        <dbReference type="SAM" id="Phobius"/>
    </source>
</evidence>
<dbReference type="InterPro" id="IPR002048">
    <property type="entry name" value="EF_hand_dom"/>
</dbReference>
<keyword evidence="12 20" id="KW-1133">Transmembrane helix</keyword>
<comment type="similarity">
    <text evidence="2">In the N-terminal section; belongs to the peroxidase family.</text>
</comment>
<dbReference type="InterPro" id="IPR037120">
    <property type="entry name" value="Haem_peroxidase_sf_animal"/>
</dbReference>
<dbReference type="InterPro" id="IPR011992">
    <property type="entry name" value="EF-hand-dom_pair"/>
</dbReference>
<evidence type="ECO:0000256" key="21">
    <source>
        <dbReference type="SAM" id="SignalP"/>
    </source>
</evidence>
<dbReference type="PRINTS" id="PR00457">
    <property type="entry name" value="ANPEROXIDASE"/>
</dbReference>
<dbReference type="SUPFAM" id="SSF52343">
    <property type="entry name" value="Ferredoxin reductase-like, C-terminal NADP-linked domain"/>
    <property type="match status" value="1"/>
</dbReference>
<dbReference type="InterPro" id="IPR017927">
    <property type="entry name" value="FAD-bd_FR_type"/>
</dbReference>
<evidence type="ECO:0000256" key="9">
    <source>
        <dbReference type="ARBA" id="ARBA00022827"/>
    </source>
</evidence>
<keyword evidence="14 20" id="KW-0472">Membrane</keyword>
<dbReference type="InterPro" id="IPR039261">
    <property type="entry name" value="FNR_nucleotide-bd"/>
</dbReference>
<dbReference type="Pfam" id="PF13499">
    <property type="entry name" value="EF-hand_7"/>
    <property type="match status" value="1"/>
</dbReference>
<protein>
    <recommendedName>
        <fullName evidence="3">NAD(P)H oxidase (H2O2-forming)</fullName>
        <ecNumber evidence="3">1.6.3.1</ecNumber>
    </recommendedName>
</protein>
<dbReference type="GO" id="GO:0005509">
    <property type="term" value="F:calcium ion binding"/>
    <property type="evidence" value="ECO:0007669"/>
    <property type="project" value="InterPro"/>
</dbReference>
<dbReference type="GO" id="GO:0016020">
    <property type="term" value="C:membrane"/>
    <property type="evidence" value="ECO:0007669"/>
    <property type="project" value="UniProtKB-SubCell"/>
</dbReference>